<dbReference type="AlphaFoldDB" id="A0A081D2P4"/>
<accession>A0A081D2P4</accession>
<gene>
    <name evidence="1" type="ORF">RRU01S_32_00520</name>
</gene>
<protein>
    <submittedName>
        <fullName evidence="1">Uncharacterized protein</fullName>
    </submittedName>
</protein>
<evidence type="ECO:0000313" key="1">
    <source>
        <dbReference type="EMBL" id="GAK73190.1"/>
    </source>
</evidence>
<proteinExistence type="predicted"/>
<evidence type="ECO:0000313" key="2">
    <source>
        <dbReference type="Proteomes" id="UP000028701"/>
    </source>
</evidence>
<dbReference type="EMBL" id="BBJU01000032">
    <property type="protein sequence ID" value="GAK73190.1"/>
    <property type="molecule type" value="Genomic_DNA"/>
</dbReference>
<organism evidence="1 2">
    <name type="scientific">Agrobacterium rubi TR3 = NBRC 13261</name>
    <dbReference type="NCBI Taxonomy" id="1368415"/>
    <lineage>
        <taxon>Bacteria</taxon>
        <taxon>Pseudomonadati</taxon>
        <taxon>Pseudomonadota</taxon>
        <taxon>Alphaproteobacteria</taxon>
        <taxon>Hyphomicrobiales</taxon>
        <taxon>Rhizobiaceae</taxon>
        <taxon>Rhizobium/Agrobacterium group</taxon>
        <taxon>Agrobacterium</taxon>
    </lineage>
</organism>
<sequence length="92" mass="10258">MRIGTVTLRRFTVFCKVGSMIPMLTSTSPMRRNFKNVLFYPTAYKPGTLREKLFGAGNYLPANHPAHRYRDIQAVKREGAALMASAPRAAVA</sequence>
<name>A0A081D2P4_9HYPH</name>
<dbReference type="Proteomes" id="UP000028701">
    <property type="component" value="Unassembled WGS sequence"/>
</dbReference>
<reference evidence="1 2" key="1">
    <citation type="submission" date="2014-08" db="EMBL/GenBank/DDBJ databases">
        <title>Whole genome shotgun sequence of Rhizobium rubi NBRC 13261.</title>
        <authorList>
            <person name="Katano-Makiyama Y."/>
            <person name="Hosoyama A."/>
            <person name="Hashimoto M."/>
            <person name="Hosoyama Y."/>
            <person name="Noguchi M."/>
            <person name="Tsuchikane K."/>
            <person name="Uohara A."/>
            <person name="Ohji S."/>
            <person name="Ichikawa N."/>
            <person name="Kimura A."/>
            <person name="Yamazoe A."/>
            <person name="Fujita N."/>
        </authorList>
    </citation>
    <scope>NUCLEOTIDE SEQUENCE [LARGE SCALE GENOMIC DNA]</scope>
    <source>
        <strain evidence="1 2">NBRC 13261</strain>
    </source>
</reference>
<comment type="caution">
    <text evidence="1">The sequence shown here is derived from an EMBL/GenBank/DDBJ whole genome shotgun (WGS) entry which is preliminary data.</text>
</comment>